<evidence type="ECO:0000259" key="9">
    <source>
        <dbReference type="PROSITE" id="PS50011"/>
    </source>
</evidence>
<reference evidence="10 11" key="1">
    <citation type="journal article" date="2014" name="Genome Announc.">
        <title>Draft genome sequence of Sclerotinia borealis, a psychrophilic plant pathogenic fungus.</title>
        <authorList>
            <person name="Mardanov A.V."/>
            <person name="Beletsky A.V."/>
            <person name="Kadnikov V.V."/>
            <person name="Ignatov A.N."/>
            <person name="Ravin N.V."/>
        </authorList>
    </citation>
    <scope>NUCLEOTIDE SEQUENCE [LARGE SCALE GENOMIC DNA]</scope>
    <source>
        <strain evidence="11">F-4157</strain>
    </source>
</reference>
<dbReference type="SMART" id="SM00220">
    <property type="entry name" value="S_TKc"/>
    <property type="match status" value="1"/>
</dbReference>
<organism evidence="10 11">
    <name type="scientific">Sclerotinia borealis (strain F-4128)</name>
    <dbReference type="NCBI Taxonomy" id="1432307"/>
    <lineage>
        <taxon>Eukaryota</taxon>
        <taxon>Fungi</taxon>
        <taxon>Dikarya</taxon>
        <taxon>Ascomycota</taxon>
        <taxon>Pezizomycotina</taxon>
        <taxon>Leotiomycetes</taxon>
        <taxon>Helotiales</taxon>
        <taxon>Sclerotiniaceae</taxon>
        <taxon>Sclerotinia</taxon>
    </lineage>
</organism>
<dbReference type="InterPro" id="IPR050660">
    <property type="entry name" value="NEK_Ser/Thr_kinase"/>
</dbReference>
<dbReference type="PANTHER" id="PTHR43671:SF13">
    <property type="entry name" value="SERINE_THREONINE-PROTEIN KINASE NEK2"/>
    <property type="match status" value="1"/>
</dbReference>
<dbReference type="GO" id="GO:0004674">
    <property type="term" value="F:protein serine/threonine kinase activity"/>
    <property type="evidence" value="ECO:0007669"/>
    <property type="project" value="UniProtKB-EC"/>
</dbReference>
<evidence type="ECO:0000256" key="3">
    <source>
        <dbReference type="ARBA" id="ARBA00022679"/>
    </source>
</evidence>
<dbReference type="Pfam" id="PF00069">
    <property type="entry name" value="Pkinase"/>
    <property type="match status" value="1"/>
</dbReference>
<dbReference type="GO" id="GO:0005524">
    <property type="term" value="F:ATP binding"/>
    <property type="evidence" value="ECO:0007669"/>
    <property type="project" value="UniProtKB-UniRule"/>
</dbReference>
<feature type="region of interest" description="Disordered" evidence="8">
    <location>
        <begin position="98"/>
        <end position="125"/>
    </location>
</feature>
<dbReference type="GO" id="GO:0044732">
    <property type="term" value="C:mitotic spindle pole body"/>
    <property type="evidence" value="ECO:0007669"/>
    <property type="project" value="TreeGrafter"/>
</dbReference>
<keyword evidence="3" id="KW-0808">Transferase</keyword>
<evidence type="ECO:0000256" key="6">
    <source>
        <dbReference type="ARBA" id="ARBA00022840"/>
    </source>
</evidence>
<protein>
    <recommendedName>
        <fullName evidence="2">non-specific serine/threonine protein kinase</fullName>
        <ecNumber evidence="2">2.7.11.1</ecNumber>
    </recommendedName>
</protein>
<dbReference type="Gene3D" id="1.10.510.10">
    <property type="entry name" value="Transferase(Phosphotransferase) domain 1"/>
    <property type="match status" value="1"/>
</dbReference>
<evidence type="ECO:0000256" key="4">
    <source>
        <dbReference type="ARBA" id="ARBA00022741"/>
    </source>
</evidence>
<accession>W9C9D1</accession>
<evidence type="ECO:0000256" key="8">
    <source>
        <dbReference type="SAM" id="MobiDB-lite"/>
    </source>
</evidence>
<evidence type="ECO:0000313" key="11">
    <source>
        <dbReference type="Proteomes" id="UP000019487"/>
    </source>
</evidence>
<dbReference type="GO" id="GO:0005634">
    <property type="term" value="C:nucleus"/>
    <property type="evidence" value="ECO:0007669"/>
    <property type="project" value="TreeGrafter"/>
</dbReference>
<feature type="compositionally biased region" description="Polar residues" evidence="8">
    <location>
        <begin position="109"/>
        <end position="123"/>
    </location>
</feature>
<dbReference type="InterPro" id="IPR017441">
    <property type="entry name" value="Protein_kinase_ATP_BS"/>
</dbReference>
<evidence type="ECO:0000256" key="2">
    <source>
        <dbReference type="ARBA" id="ARBA00012513"/>
    </source>
</evidence>
<dbReference type="PROSITE" id="PS50011">
    <property type="entry name" value="PROTEIN_KINASE_DOM"/>
    <property type="match status" value="1"/>
</dbReference>
<dbReference type="InterPro" id="IPR000719">
    <property type="entry name" value="Prot_kinase_dom"/>
</dbReference>
<dbReference type="PROSITE" id="PS00107">
    <property type="entry name" value="PROTEIN_KINASE_ATP"/>
    <property type="match status" value="1"/>
</dbReference>
<comment type="caution">
    <text evidence="10">The sequence shown here is derived from an EMBL/GenBank/DDBJ whole genome shotgun (WGS) entry which is preliminary data.</text>
</comment>
<dbReference type="OrthoDB" id="310217at2759"/>
<dbReference type="Proteomes" id="UP000019487">
    <property type="component" value="Unassembled WGS sequence"/>
</dbReference>
<dbReference type="HOGENOM" id="CLU_025390_0_0_1"/>
<proteinExistence type="inferred from homology"/>
<dbReference type="AlphaFoldDB" id="W9C9D1"/>
<sequence length="488" mass="56478">MESTKNKTTTTESWHRDGWRAEIDAVSFMRAIREKKIIIRRNKWRPDHGLNFENHKITGYIGSGGFGSVSEVINTATNQRFALKLQYNLQKYDPSKIYPQGARSPPLTPTSEATKSSSLSVEQRSLRAKRNQETRVYLRHIRTGHPHICNLEAFVQYTPVHDDEERPALGLYFEYCDVGSMDNLTGEFMSHKSKPPELFIWQCFYELSSGLAFLHNEHPDYNTRSEHKGRVVIFQDDMHEGNVFLQWGPDREGGYPHIKIGDFGVSSVEPRGGFASDPGYVEPETRKGKKLVPVVTRLKKEVYNMAVVIYELAHIGKAVDDFDDFDLEEKREKYKKLEPIDSYLSETLDRLIRGTMTPEIEDRPFSGELYLLTKSAFEERVGIMYRQLPDWVGAKTVTHPFDEKRMKELDEGALETELLASKRWGIINARATQLINDYLEDLGNDDDDDDENNDEIYEEMHREFVEQATREFEEKARRIIKMRDEGAS</sequence>
<evidence type="ECO:0000256" key="5">
    <source>
        <dbReference type="ARBA" id="ARBA00022777"/>
    </source>
</evidence>
<dbReference type="SUPFAM" id="SSF56112">
    <property type="entry name" value="Protein kinase-like (PK-like)"/>
    <property type="match status" value="1"/>
</dbReference>
<feature type="domain" description="Protein kinase" evidence="9">
    <location>
        <begin position="55"/>
        <end position="377"/>
    </location>
</feature>
<dbReference type="GO" id="GO:0007059">
    <property type="term" value="P:chromosome segregation"/>
    <property type="evidence" value="ECO:0007669"/>
    <property type="project" value="TreeGrafter"/>
</dbReference>
<dbReference type="EC" id="2.7.11.1" evidence="2"/>
<keyword evidence="11" id="KW-1185">Reference proteome</keyword>
<keyword evidence="5" id="KW-0418">Kinase</keyword>
<comment type="similarity">
    <text evidence="1">Belongs to the protein kinase superfamily. NEK Ser/Thr protein kinase family. NIMA subfamily.</text>
</comment>
<evidence type="ECO:0000313" key="10">
    <source>
        <dbReference type="EMBL" id="ESZ92398.1"/>
    </source>
</evidence>
<dbReference type="STRING" id="1432307.W9C9D1"/>
<name>W9C9D1_SCLBF</name>
<feature type="binding site" evidence="7">
    <location>
        <position position="84"/>
    </location>
    <ligand>
        <name>ATP</name>
        <dbReference type="ChEBI" id="CHEBI:30616"/>
    </ligand>
</feature>
<gene>
    <name evidence="10" type="ORF">SBOR_7206</name>
</gene>
<evidence type="ECO:0000256" key="7">
    <source>
        <dbReference type="PROSITE-ProRule" id="PRU10141"/>
    </source>
</evidence>
<dbReference type="PANTHER" id="PTHR43671">
    <property type="entry name" value="SERINE/THREONINE-PROTEIN KINASE NEK"/>
    <property type="match status" value="1"/>
</dbReference>
<evidence type="ECO:0000256" key="1">
    <source>
        <dbReference type="ARBA" id="ARBA00010886"/>
    </source>
</evidence>
<dbReference type="GO" id="GO:0005737">
    <property type="term" value="C:cytoplasm"/>
    <property type="evidence" value="ECO:0007669"/>
    <property type="project" value="TreeGrafter"/>
</dbReference>
<keyword evidence="6 7" id="KW-0067">ATP-binding</keyword>
<keyword evidence="4 7" id="KW-0547">Nucleotide-binding</keyword>
<dbReference type="EMBL" id="AYSA01000389">
    <property type="protein sequence ID" value="ESZ92398.1"/>
    <property type="molecule type" value="Genomic_DNA"/>
</dbReference>
<dbReference type="InterPro" id="IPR011009">
    <property type="entry name" value="Kinase-like_dom_sf"/>
</dbReference>